<evidence type="ECO:0000256" key="1">
    <source>
        <dbReference type="ARBA" id="ARBA00004651"/>
    </source>
</evidence>
<evidence type="ECO:0000256" key="7">
    <source>
        <dbReference type="SAM" id="Phobius"/>
    </source>
</evidence>
<dbReference type="OrthoDB" id="194658at2"/>
<feature type="transmembrane region" description="Helical" evidence="7">
    <location>
        <begin position="117"/>
        <end position="143"/>
    </location>
</feature>
<keyword evidence="4 7" id="KW-1133">Transmembrane helix</keyword>
<keyword evidence="5 7" id="KW-0472">Membrane</keyword>
<proteinExistence type="predicted"/>
<evidence type="ECO:0000313" key="8">
    <source>
        <dbReference type="EMBL" id="TSH92732.1"/>
    </source>
</evidence>
<evidence type="ECO:0000256" key="6">
    <source>
        <dbReference type="SAM" id="MobiDB-lite"/>
    </source>
</evidence>
<evidence type="ECO:0000256" key="3">
    <source>
        <dbReference type="ARBA" id="ARBA00022692"/>
    </source>
</evidence>
<evidence type="ECO:0000256" key="2">
    <source>
        <dbReference type="ARBA" id="ARBA00022475"/>
    </source>
</evidence>
<evidence type="ECO:0000256" key="4">
    <source>
        <dbReference type="ARBA" id="ARBA00022989"/>
    </source>
</evidence>
<dbReference type="PANTHER" id="PTHR33931:SF2">
    <property type="entry name" value="HOLIN-LIKE PROTEIN CIDA"/>
    <property type="match status" value="1"/>
</dbReference>
<feature type="region of interest" description="Disordered" evidence="6">
    <location>
        <begin position="1"/>
        <end position="33"/>
    </location>
</feature>
<evidence type="ECO:0000256" key="5">
    <source>
        <dbReference type="ARBA" id="ARBA00023136"/>
    </source>
</evidence>
<dbReference type="AlphaFoldDB" id="A0A556AIK1"/>
<dbReference type="InterPro" id="IPR005538">
    <property type="entry name" value="LrgA/CidA"/>
</dbReference>
<keyword evidence="9" id="KW-1185">Reference proteome</keyword>
<sequence>MHTPSSPARQVPNRTQVPPSDRPGPVTQTAAAPAPRRHPLLQLGFVALFWLAGEGIGRATGLPLPGGVIGLGLLLVLLASGRLALANVKRGAEWLLADMLLFFVPAVLAVLDHRDFFGLLGLKILFVILASTTAVMLVTAWVVERCHRWRLQRVPASGVR</sequence>
<keyword evidence="2" id="KW-1003">Cell membrane</keyword>
<reference evidence="8 9" key="1">
    <citation type="submission" date="2019-07" db="EMBL/GenBank/DDBJ databases">
        <title>Qingshengfaniella alkalisoli gen. nov., sp. nov., isolated from saline soil.</title>
        <authorList>
            <person name="Xu L."/>
            <person name="Huang X.-X."/>
            <person name="Sun J.-Q."/>
        </authorList>
    </citation>
    <scope>NUCLEOTIDE SEQUENCE [LARGE SCALE GENOMIC DNA]</scope>
    <source>
        <strain evidence="8 9">DSM 27279</strain>
    </source>
</reference>
<gene>
    <name evidence="8" type="ORF">FOZ76_15080</name>
</gene>
<comment type="subcellular location">
    <subcellularLocation>
        <location evidence="1">Cell membrane</location>
        <topology evidence="1">Multi-pass membrane protein</topology>
    </subcellularLocation>
</comment>
<protein>
    <submittedName>
        <fullName evidence="8">CidA/LrgA family protein</fullName>
    </submittedName>
</protein>
<accession>A0A556AIK1</accession>
<dbReference type="PANTHER" id="PTHR33931">
    <property type="entry name" value="HOLIN-LIKE PROTEIN CIDA-RELATED"/>
    <property type="match status" value="1"/>
</dbReference>
<name>A0A556AIK1_9BURK</name>
<feature type="transmembrane region" description="Helical" evidence="7">
    <location>
        <begin position="66"/>
        <end position="85"/>
    </location>
</feature>
<comment type="caution">
    <text evidence="8">The sequence shown here is derived from an EMBL/GenBank/DDBJ whole genome shotgun (WGS) entry which is preliminary data.</text>
</comment>
<dbReference type="GO" id="GO:0005886">
    <property type="term" value="C:plasma membrane"/>
    <property type="evidence" value="ECO:0007669"/>
    <property type="project" value="UniProtKB-SubCell"/>
</dbReference>
<dbReference type="RefSeq" id="WP_143949098.1">
    <property type="nucleotide sequence ID" value="NZ_BAABMB010000001.1"/>
</dbReference>
<organism evidence="8 9">
    <name type="scientific">Verticiella sediminum</name>
    <dbReference type="NCBI Taxonomy" id="1247510"/>
    <lineage>
        <taxon>Bacteria</taxon>
        <taxon>Pseudomonadati</taxon>
        <taxon>Pseudomonadota</taxon>
        <taxon>Betaproteobacteria</taxon>
        <taxon>Burkholderiales</taxon>
        <taxon>Alcaligenaceae</taxon>
        <taxon>Verticiella</taxon>
    </lineage>
</organism>
<keyword evidence="3 7" id="KW-0812">Transmembrane</keyword>
<evidence type="ECO:0000313" key="9">
    <source>
        <dbReference type="Proteomes" id="UP000318405"/>
    </source>
</evidence>
<dbReference type="Pfam" id="PF03788">
    <property type="entry name" value="LrgA"/>
    <property type="match status" value="1"/>
</dbReference>
<dbReference type="Proteomes" id="UP000318405">
    <property type="component" value="Unassembled WGS sequence"/>
</dbReference>
<dbReference type="EMBL" id="VLTJ01000029">
    <property type="protein sequence ID" value="TSH92732.1"/>
    <property type="molecule type" value="Genomic_DNA"/>
</dbReference>
<feature type="compositionally biased region" description="Polar residues" evidence="6">
    <location>
        <begin position="1"/>
        <end position="18"/>
    </location>
</feature>
<feature type="transmembrane region" description="Helical" evidence="7">
    <location>
        <begin position="92"/>
        <end position="111"/>
    </location>
</feature>